<evidence type="ECO:0000256" key="1">
    <source>
        <dbReference type="ARBA" id="ARBA00004300"/>
    </source>
</evidence>
<evidence type="ECO:0000256" key="2">
    <source>
        <dbReference type="ARBA" id="ARBA00022490"/>
    </source>
</evidence>
<comment type="similarity">
    <text evidence="4">Belongs to the CFAP96 family.</text>
</comment>
<evidence type="ECO:0000256" key="6">
    <source>
        <dbReference type="SAM" id="MobiDB-lite"/>
    </source>
</evidence>
<proteinExistence type="inferred from homology"/>
<dbReference type="AlphaFoldDB" id="A0A834K251"/>
<feature type="compositionally biased region" description="Basic and acidic residues" evidence="6">
    <location>
        <begin position="161"/>
        <end position="177"/>
    </location>
</feature>
<dbReference type="InterPro" id="IPR029358">
    <property type="entry name" value="CFAP96"/>
</dbReference>
<evidence type="ECO:0000313" key="7">
    <source>
        <dbReference type="EMBL" id="KAF7398662.1"/>
    </source>
</evidence>
<keyword evidence="8" id="KW-1185">Reference proteome</keyword>
<accession>A0A834K251</accession>
<evidence type="ECO:0000256" key="3">
    <source>
        <dbReference type="ARBA" id="ARBA00023212"/>
    </source>
</evidence>
<dbReference type="Proteomes" id="UP000614350">
    <property type="component" value="Unassembled WGS sequence"/>
</dbReference>
<comment type="subcellular location">
    <subcellularLocation>
        <location evidence="1">Cytoplasm</location>
        <location evidence="1">Cytoskeleton</location>
        <location evidence="1">Microtubule organizing center</location>
        <location evidence="1">Centrosome</location>
    </subcellularLocation>
</comment>
<keyword evidence="3" id="KW-0206">Cytoskeleton</keyword>
<evidence type="ECO:0000313" key="8">
    <source>
        <dbReference type="Proteomes" id="UP000614350"/>
    </source>
</evidence>
<name>A0A834K251_VESVU</name>
<dbReference type="Pfam" id="PF15239">
    <property type="entry name" value="CFAP96-like"/>
    <property type="match status" value="1"/>
</dbReference>
<protein>
    <recommendedName>
        <fullName evidence="5">Cilia-and flagella-associated protein 96</fullName>
    </recommendedName>
</protein>
<reference evidence="7" key="1">
    <citation type="journal article" date="2020" name="G3 (Bethesda)">
        <title>High-Quality Assemblies for Three Invasive Social Wasps from the &lt;i&gt;Vespula&lt;/i&gt; Genus.</title>
        <authorList>
            <person name="Harrop T.W.R."/>
            <person name="Guhlin J."/>
            <person name="McLaughlin G.M."/>
            <person name="Permina E."/>
            <person name="Stockwell P."/>
            <person name="Gilligan J."/>
            <person name="Le Lec M.F."/>
            <person name="Gruber M.A.M."/>
            <person name="Quinn O."/>
            <person name="Lovegrove M."/>
            <person name="Duncan E.J."/>
            <person name="Remnant E.J."/>
            <person name="Van Eeckhoven J."/>
            <person name="Graham B."/>
            <person name="Knapp R.A."/>
            <person name="Langford K.W."/>
            <person name="Kronenberg Z."/>
            <person name="Press M.O."/>
            <person name="Eacker S.M."/>
            <person name="Wilson-Rankin E.E."/>
            <person name="Purcell J."/>
            <person name="Lester P.J."/>
            <person name="Dearden P.K."/>
        </authorList>
    </citation>
    <scope>NUCLEOTIDE SEQUENCE</scope>
    <source>
        <strain evidence="7">Marl-1</strain>
    </source>
</reference>
<dbReference type="PANTHER" id="PTHR31144:SF1">
    <property type="entry name" value="UPF0602 PROTEIN C4ORF47"/>
    <property type="match status" value="1"/>
</dbReference>
<dbReference type="GO" id="GO:0005813">
    <property type="term" value="C:centrosome"/>
    <property type="evidence" value="ECO:0007669"/>
    <property type="project" value="UniProtKB-SubCell"/>
</dbReference>
<evidence type="ECO:0000256" key="5">
    <source>
        <dbReference type="ARBA" id="ARBA00035693"/>
    </source>
</evidence>
<gene>
    <name evidence="7" type="ORF">HZH66_006559</name>
</gene>
<comment type="caution">
    <text evidence="7">The sequence shown here is derived from an EMBL/GenBank/DDBJ whole genome shotgun (WGS) entry which is preliminary data.</text>
</comment>
<dbReference type="GO" id="GO:0005881">
    <property type="term" value="C:cytoplasmic microtubule"/>
    <property type="evidence" value="ECO:0007669"/>
    <property type="project" value="TreeGrafter"/>
</dbReference>
<feature type="region of interest" description="Disordered" evidence="6">
    <location>
        <begin position="161"/>
        <end position="194"/>
    </location>
</feature>
<dbReference type="PANTHER" id="PTHR31144">
    <property type="entry name" value="UPF0602 PROTEIN C4ORF47"/>
    <property type="match status" value="1"/>
</dbReference>
<keyword evidence="2" id="KW-0963">Cytoplasm</keyword>
<evidence type="ECO:0000256" key="4">
    <source>
        <dbReference type="ARBA" id="ARBA00035656"/>
    </source>
</evidence>
<dbReference type="EMBL" id="JACSEA010000006">
    <property type="protein sequence ID" value="KAF7398662.1"/>
    <property type="molecule type" value="Genomic_DNA"/>
</dbReference>
<sequence>MSRRGGFREETEFGRRYGKADLDRVGFFDDIPNASHDPYVPPTVIAFEKGRQLLPGPPQQLFEKEFQRIFKGEALTKPISQNGKIKIIGRPLMPPSPSKKHSSSGDSYGCFSKHPTYFSPELRAKPKREREEPNFKIQPGKLGGPGYADICFSPYPTYLHDPYDPKERRDRRKEERTGPSFLSTSAPLDYFPPNPYLDKNPGPTYVRPKEIGEKIIGSGHIYVPFPKSPGGNHDGCFSKFPSYMSEPYSPTIPRDATTGPPLIAGGPDLRTKYTNSIINQVTAVSCNATNYREYRERVYPLTQ</sequence>
<organism evidence="7 8">
    <name type="scientific">Vespula vulgaris</name>
    <name type="common">Yellow jacket</name>
    <name type="synonym">Wasp</name>
    <dbReference type="NCBI Taxonomy" id="7454"/>
    <lineage>
        <taxon>Eukaryota</taxon>
        <taxon>Metazoa</taxon>
        <taxon>Ecdysozoa</taxon>
        <taxon>Arthropoda</taxon>
        <taxon>Hexapoda</taxon>
        <taxon>Insecta</taxon>
        <taxon>Pterygota</taxon>
        <taxon>Neoptera</taxon>
        <taxon>Endopterygota</taxon>
        <taxon>Hymenoptera</taxon>
        <taxon>Apocrita</taxon>
        <taxon>Aculeata</taxon>
        <taxon>Vespoidea</taxon>
        <taxon>Vespidae</taxon>
        <taxon>Vespinae</taxon>
        <taxon>Vespula</taxon>
    </lineage>
</organism>
<feature type="region of interest" description="Disordered" evidence="6">
    <location>
        <begin position="87"/>
        <end position="107"/>
    </location>
</feature>